<accession>A0ABS6ZBZ4</accession>
<dbReference type="Pfam" id="PF11799">
    <property type="entry name" value="IMS_C"/>
    <property type="match status" value="1"/>
</dbReference>
<proteinExistence type="inferred from homology"/>
<comment type="caution">
    <text evidence="6">The sequence shown here is derived from an EMBL/GenBank/DDBJ whole genome shotgun (WGS) entry which is preliminary data.</text>
</comment>
<keyword evidence="2" id="KW-0227">DNA damage</keyword>
<gene>
    <name evidence="6" type="ORF">GPJ59_26275</name>
</gene>
<dbReference type="EMBL" id="WTFF01000236">
    <property type="protein sequence ID" value="MBW5485287.1"/>
    <property type="molecule type" value="Genomic_DNA"/>
</dbReference>
<comment type="function">
    <text evidence="3">Poorly processive, error-prone DNA polymerase involved in untargeted mutagenesis. Copies undamaged DNA at stalled replication forks, which arise in vivo from mismatched or misaligned primer ends. These misaligned primers can be extended by PolIV. Exhibits no 3'-5' exonuclease (proofreading) activity. May be involved in translesional synthesis, in conjunction with the beta clamp from PolIII.</text>
</comment>
<keyword evidence="7" id="KW-1185">Reference proteome</keyword>
<dbReference type="Gene3D" id="3.30.1490.100">
    <property type="entry name" value="DNA polymerase, Y-family, little finger domain"/>
    <property type="match status" value="1"/>
</dbReference>
<dbReference type="PROSITE" id="PS50173">
    <property type="entry name" value="UMUC"/>
    <property type="match status" value="1"/>
</dbReference>
<evidence type="ECO:0000313" key="6">
    <source>
        <dbReference type="EMBL" id="MBW5485287.1"/>
    </source>
</evidence>
<evidence type="ECO:0000313" key="7">
    <source>
        <dbReference type="Proteomes" id="UP000812013"/>
    </source>
</evidence>
<organism evidence="6 7">
    <name type="scientific">Streptomyces bambusae</name>
    <dbReference type="NCBI Taxonomy" id="1550616"/>
    <lineage>
        <taxon>Bacteria</taxon>
        <taxon>Bacillati</taxon>
        <taxon>Actinomycetota</taxon>
        <taxon>Actinomycetes</taxon>
        <taxon>Kitasatosporales</taxon>
        <taxon>Streptomycetaceae</taxon>
        <taxon>Streptomyces</taxon>
    </lineage>
</organism>
<evidence type="ECO:0000256" key="1">
    <source>
        <dbReference type="ARBA" id="ARBA00010945"/>
    </source>
</evidence>
<protein>
    <recommendedName>
        <fullName evidence="5">UmuC domain-containing protein</fullName>
    </recommendedName>
</protein>
<feature type="region of interest" description="Disordered" evidence="4">
    <location>
        <begin position="54"/>
        <end position="86"/>
    </location>
</feature>
<sequence length="425" mass="44466">MTDRALRGHLPSPPLPVTGGCAPGPPAVRSAPGALKRRAGWIYPAPPAFEARGYGGGAPEGGVRGGSPGFGKGRVGEQAPGSGSGSGAGAVLCLRLRRLDGEPLDAQTYAGLLELLTALTPVVQPLPPDSALADVHGALRYFARTAPDLAALIRVRALARYGVECAIGIGGNPMLARTAARDARYGQTVQVGQEPDAVREFLARRPVTALDGVGAKAARVLCSYGLDTVGRVAAAPPATLRRILGVRAGREVQERANGIDRTAVEPGAAARSLAAERPFDRDELDPVRHRRALLSLTEELGARMRAQGRVCRSLTLTVRCADRTSVTRTRTFAEATAHAAALTGAAYGMYAALGLQRARVRAVSLRAEGLLPAERASRQLSLDPEDEKARRLEAVTDRVRARFGPAAIARGVAQGPPDTGFFTDA</sequence>
<dbReference type="InterPro" id="IPR036775">
    <property type="entry name" value="DNA_pol_Y-fam_lit_finger_sf"/>
</dbReference>
<evidence type="ECO:0000259" key="5">
    <source>
        <dbReference type="PROSITE" id="PS50173"/>
    </source>
</evidence>
<feature type="compositionally biased region" description="Gly residues" evidence="4">
    <location>
        <begin position="54"/>
        <end position="73"/>
    </location>
</feature>
<name>A0ABS6ZBZ4_9ACTN</name>
<reference evidence="6 7" key="1">
    <citation type="submission" date="2019-12" db="EMBL/GenBank/DDBJ databases">
        <title>Genome sequence of Streptomyces bambusae.</title>
        <authorList>
            <person name="Bansal K."/>
            <person name="Choksket S."/>
            <person name="Korpole S."/>
            <person name="Patil P.B."/>
        </authorList>
    </citation>
    <scope>NUCLEOTIDE SEQUENCE [LARGE SCALE GENOMIC DNA]</scope>
    <source>
        <strain evidence="6 7">SK60</strain>
    </source>
</reference>
<dbReference type="PANTHER" id="PTHR35369:SF2">
    <property type="entry name" value="BLR3025 PROTEIN"/>
    <property type="match status" value="1"/>
</dbReference>
<feature type="domain" description="UmuC" evidence="5">
    <location>
        <begin position="112"/>
        <end position="214"/>
    </location>
</feature>
<dbReference type="InterPro" id="IPR017961">
    <property type="entry name" value="DNA_pol_Y-fam_little_finger"/>
</dbReference>
<dbReference type="InterPro" id="IPR043502">
    <property type="entry name" value="DNA/RNA_pol_sf"/>
</dbReference>
<dbReference type="SUPFAM" id="SSF100879">
    <property type="entry name" value="Lesion bypass DNA polymerase (Y-family), little finger domain"/>
    <property type="match status" value="1"/>
</dbReference>
<dbReference type="Proteomes" id="UP000812013">
    <property type="component" value="Unassembled WGS sequence"/>
</dbReference>
<dbReference type="Pfam" id="PF00817">
    <property type="entry name" value="IMS"/>
    <property type="match status" value="1"/>
</dbReference>
<dbReference type="PANTHER" id="PTHR35369">
    <property type="entry name" value="BLR3025 PROTEIN-RELATED"/>
    <property type="match status" value="1"/>
</dbReference>
<dbReference type="InterPro" id="IPR001126">
    <property type="entry name" value="UmuC"/>
</dbReference>
<comment type="similarity">
    <text evidence="1">Belongs to the DNA polymerase type-Y family.</text>
</comment>
<dbReference type="PROSITE" id="PS51257">
    <property type="entry name" value="PROKAR_LIPOPROTEIN"/>
    <property type="match status" value="1"/>
</dbReference>
<evidence type="ECO:0000256" key="2">
    <source>
        <dbReference type="ARBA" id="ARBA00022763"/>
    </source>
</evidence>
<dbReference type="SUPFAM" id="SSF56672">
    <property type="entry name" value="DNA/RNA polymerases"/>
    <property type="match status" value="1"/>
</dbReference>
<dbReference type="InterPro" id="IPR050356">
    <property type="entry name" value="SulA_CellDiv_inhibitor"/>
</dbReference>
<evidence type="ECO:0000256" key="4">
    <source>
        <dbReference type="SAM" id="MobiDB-lite"/>
    </source>
</evidence>
<feature type="region of interest" description="Disordered" evidence="4">
    <location>
        <begin position="1"/>
        <end position="22"/>
    </location>
</feature>
<dbReference type="Gene3D" id="3.30.70.270">
    <property type="match status" value="1"/>
</dbReference>
<evidence type="ECO:0000256" key="3">
    <source>
        <dbReference type="ARBA" id="ARBA00025589"/>
    </source>
</evidence>
<dbReference type="InterPro" id="IPR043128">
    <property type="entry name" value="Rev_trsase/Diguanyl_cyclase"/>
</dbReference>
<dbReference type="Gene3D" id="1.10.150.20">
    <property type="entry name" value="5' to 3' exonuclease, C-terminal subdomain"/>
    <property type="match status" value="1"/>
</dbReference>